<dbReference type="Proteomes" id="UP001164250">
    <property type="component" value="Chromosome 10"/>
</dbReference>
<name>A0ACC1AKJ2_9ROSI</name>
<evidence type="ECO:0000313" key="2">
    <source>
        <dbReference type="Proteomes" id="UP001164250"/>
    </source>
</evidence>
<protein>
    <submittedName>
        <fullName evidence="1">Uncharacterized protein</fullName>
    </submittedName>
</protein>
<keyword evidence="2" id="KW-1185">Reference proteome</keyword>
<sequence>MSNIGLVNEPCYKNSYDLVPSPYYYPPLLSSPLFHSSANYQQPYPGLFHSSANYRQPYPGLFHSSANYQQPYPGLFHSSANYQQPYPGLFHSSANYQQPYPGLFPPLQANVTDGDNAFVVNFSGKRSIPPHGWHYHLPFHPQENIPVQQRIHAPVPPFVAYPKTEETVTLLKERIVKQIEFYFSDENLRDDYYLKSLMNGEGWVRISAIAEFRRIKRMCTDINFILNAVKDSALIEVERYMIRRRCTTC</sequence>
<evidence type="ECO:0000313" key="1">
    <source>
        <dbReference type="EMBL" id="KAJ0087173.1"/>
    </source>
</evidence>
<organism evidence="1 2">
    <name type="scientific">Pistacia atlantica</name>
    <dbReference type="NCBI Taxonomy" id="434234"/>
    <lineage>
        <taxon>Eukaryota</taxon>
        <taxon>Viridiplantae</taxon>
        <taxon>Streptophyta</taxon>
        <taxon>Embryophyta</taxon>
        <taxon>Tracheophyta</taxon>
        <taxon>Spermatophyta</taxon>
        <taxon>Magnoliopsida</taxon>
        <taxon>eudicotyledons</taxon>
        <taxon>Gunneridae</taxon>
        <taxon>Pentapetalae</taxon>
        <taxon>rosids</taxon>
        <taxon>malvids</taxon>
        <taxon>Sapindales</taxon>
        <taxon>Anacardiaceae</taxon>
        <taxon>Pistacia</taxon>
    </lineage>
</organism>
<proteinExistence type="predicted"/>
<comment type="caution">
    <text evidence="1">The sequence shown here is derived from an EMBL/GenBank/DDBJ whole genome shotgun (WGS) entry which is preliminary data.</text>
</comment>
<reference evidence="2" key="1">
    <citation type="journal article" date="2023" name="G3 (Bethesda)">
        <title>Genome assembly and association tests identify interacting loci associated with vigor, precocity, and sex in interspecific pistachio rootstocks.</title>
        <authorList>
            <person name="Palmer W."/>
            <person name="Jacygrad E."/>
            <person name="Sagayaradj S."/>
            <person name="Cavanaugh K."/>
            <person name="Han R."/>
            <person name="Bertier L."/>
            <person name="Beede B."/>
            <person name="Kafkas S."/>
            <person name="Golino D."/>
            <person name="Preece J."/>
            <person name="Michelmore R."/>
        </authorList>
    </citation>
    <scope>NUCLEOTIDE SEQUENCE [LARGE SCALE GENOMIC DNA]</scope>
</reference>
<gene>
    <name evidence="1" type="ORF">Patl1_08042</name>
</gene>
<dbReference type="EMBL" id="CM047906">
    <property type="protein sequence ID" value="KAJ0087173.1"/>
    <property type="molecule type" value="Genomic_DNA"/>
</dbReference>
<accession>A0ACC1AKJ2</accession>